<dbReference type="OrthoDB" id="846150at2"/>
<reference evidence="2 3" key="1">
    <citation type="submission" date="2016-03" db="EMBL/GenBank/DDBJ databases">
        <title>Complete genome sequence of Pedobacter cryoconitis PAMC 27485.</title>
        <authorList>
            <person name="Lee J."/>
            <person name="Kim O.-S."/>
        </authorList>
    </citation>
    <scope>NUCLEOTIDE SEQUENCE [LARGE SCALE GENOMIC DNA]</scope>
    <source>
        <strain evidence="2 3">PAMC 27485</strain>
    </source>
</reference>
<dbReference type="PATRIC" id="fig|188932.3.peg.2876"/>
<dbReference type="InterPro" id="IPR050491">
    <property type="entry name" value="AmpC-like"/>
</dbReference>
<dbReference type="Pfam" id="PF00144">
    <property type="entry name" value="Beta-lactamase"/>
    <property type="match status" value="1"/>
</dbReference>
<dbReference type="InterPro" id="IPR001466">
    <property type="entry name" value="Beta-lactam-related"/>
</dbReference>
<accession>A0A127VE62</accession>
<dbReference type="KEGG" id="pcm:AY601_2760"/>
<evidence type="ECO:0000313" key="2">
    <source>
        <dbReference type="EMBL" id="AMP99643.1"/>
    </source>
</evidence>
<protein>
    <recommendedName>
        <fullName evidence="1">Beta-lactamase-related domain-containing protein</fullName>
    </recommendedName>
</protein>
<feature type="domain" description="Beta-lactamase-related" evidence="1">
    <location>
        <begin position="35"/>
        <end position="379"/>
    </location>
</feature>
<dbReference type="InterPro" id="IPR012338">
    <property type="entry name" value="Beta-lactam/transpept-like"/>
</dbReference>
<keyword evidence="3" id="KW-1185">Reference proteome</keyword>
<evidence type="ECO:0000259" key="1">
    <source>
        <dbReference type="Pfam" id="PF00144"/>
    </source>
</evidence>
<dbReference type="Gene3D" id="3.40.710.10">
    <property type="entry name" value="DD-peptidase/beta-lactamase superfamily"/>
    <property type="match status" value="1"/>
</dbReference>
<dbReference type="AlphaFoldDB" id="A0A127VE62"/>
<gene>
    <name evidence="2" type="ORF">AY601_2760</name>
</gene>
<dbReference type="Proteomes" id="UP000071561">
    <property type="component" value="Chromosome"/>
</dbReference>
<dbReference type="EMBL" id="CP014504">
    <property type="protein sequence ID" value="AMP99643.1"/>
    <property type="molecule type" value="Genomic_DNA"/>
</dbReference>
<sequence>MKKWKQLIIGSTLLCVCTQLVHGQSKFDTLTTSLAQIVKKESLTGMSVVLVNSKKIVYEHNFGYADVAKKTKYSAQTIQVIGSVSKTFLAIALMKAVELGYFNLETKINEILPFKVINPGYPTAGITVRELSNHSSSILDNPAIFPDTYQFDEEFAAYDIPAYKVLQDMGYRKKVSSTSLKAFLQDYLSGNGKYYNTNNFADSEPGSSSHYSNIGSALAAYLIEIKSGMTYADFTKKYILKPLKMENSSWFLNAQKLNQYARHYYDLEQSFPFYECLTYPDGGLRTNTIDLSKYLIALINGYHGNQSLLSKKSYQTMFTPQFSKDNPPKGISLANRNKGIFWNLYNNGTIGHDGDDPGVSSFLFFNPATNQGGVFLCDRYLADKSEIIALLVKYTNDI</sequence>
<dbReference type="PANTHER" id="PTHR46825">
    <property type="entry name" value="D-ALANYL-D-ALANINE-CARBOXYPEPTIDASE/ENDOPEPTIDASE AMPH"/>
    <property type="match status" value="1"/>
</dbReference>
<dbReference type="SUPFAM" id="SSF56601">
    <property type="entry name" value="beta-lactamase/transpeptidase-like"/>
    <property type="match status" value="1"/>
</dbReference>
<organism evidence="2 3">
    <name type="scientific">Pedobacter cryoconitis</name>
    <dbReference type="NCBI Taxonomy" id="188932"/>
    <lineage>
        <taxon>Bacteria</taxon>
        <taxon>Pseudomonadati</taxon>
        <taxon>Bacteroidota</taxon>
        <taxon>Sphingobacteriia</taxon>
        <taxon>Sphingobacteriales</taxon>
        <taxon>Sphingobacteriaceae</taxon>
        <taxon>Pedobacter</taxon>
    </lineage>
</organism>
<name>A0A127VE62_9SPHI</name>
<dbReference type="RefSeq" id="WP_068401980.1">
    <property type="nucleotide sequence ID" value="NZ_CP014504.1"/>
</dbReference>
<dbReference type="PANTHER" id="PTHR46825:SF9">
    <property type="entry name" value="BETA-LACTAMASE-RELATED DOMAIN-CONTAINING PROTEIN"/>
    <property type="match status" value="1"/>
</dbReference>
<proteinExistence type="predicted"/>
<evidence type="ECO:0000313" key="3">
    <source>
        <dbReference type="Proteomes" id="UP000071561"/>
    </source>
</evidence>